<reference evidence="2 3" key="1">
    <citation type="submission" date="2018-11" db="EMBL/GenBank/DDBJ databases">
        <title>Novel bacteria species description.</title>
        <authorList>
            <person name="Han J.-H."/>
        </authorList>
    </citation>
    <scope>NUCLEOTIDE SEQUENCE [LARGE SCALE GENOMIC DNA]</scope>
    <source>
        <strain evidence="2 3">KCTC23259</strain>
    </source>
</reference>
<evidence type="ECO:0000313" key="3">
    <source>
        <dbReference type="Proteomes" id="UP001204144"/>
    </source>
</evidence>
<proteinExistence type="predicted"/>
<keyword evidence="1" id="KW-0175">Coiled coil</keyword>
<name>A0AAE3H8B0_9BACT</name>
<keyword evidence="3" id="KW-1185">Reference proteome</keyword>
<sequence length="599" mass="68057">MMTAHSFHIPVMGLGYTVETPAKVAHFGISSVISIVEDNLIEKMRKMYYEREGLEYQEIKLKDEDYRAKRITSYLNIIKRVVDANFERLKSQEFEAGTQLTNYFELLPDNADLKKLYLEMLSADETDKLELGKELKAKMIKGSIDVNIMTKLDKFNYDKNGEQLAPEFCDAMAALRGFALSDLNSGIVFSAGMNPRLFSYCTSFPDFFPDKNGNFKKQIILKVSDYRSALIQGKFLAKKGLWVTEFRIESGLNCGGHAFASGGTLLGPIMEEFKTKKQELVAELKQICEKTWKEMGLENISPSLKITVQGGVGTANEHNFLLEHYQVDSVGWGSPFLMVPEVLSIDNESLSLLVNAKKEDYYLSDASPLGVPFNNIKNTSSELLIQTRMDKNRPGSPCYKKFLQFDTEFTKIPICTASREYQNLKEIQMKQPETPEKVIKKGEEILKVKECLCEGLAASALMANGIEPDRNLSAVSICPGPNLAYFSGIFSMKSMIGHIYGKENLLNSLERPHMFVNELELNIKYLKNQIRKFTDETIEQQIKFVETFKNNLFEGINYYKELADSMKAETKTFIEKMKNDLEEIENELFQITIGEPELA</sequence>
<gene>
    <name evidence="2" type="ORF">EGI31_24705</name>
</gene>
<dbReference type="EMBL" id="RJUF01000195">
    <property type="protein sequence ID" value="MCP9766151.1"/>
    <property type="molecule type" value="Genomic_DNA"/>
</dbReference>
<protein>
    <submittedName>
        <fullName evidence="2">Uncharacterized protein</fullName>
    </submittedName>
</protein>
<organism evidence="2 3">
    <name type="scientific">Lacihabitans soyangensis</name>
    <dbReference type="NCBI Taxonomy" id="869394"/>
    <lineage>
        <taxon>Bacteria</taxon>
        <taxon>Pseudomonadati</taxon>
        <taxon>Bacteroidota</taxon>
        <taxon>Cytophagia</taxon>
        <taxon>Cytophagales</taxon>
        <taxon>Leadbetterellaceae</taxon>
        <taxon>Lacihabitans</taxon>
    </lineage>
</organism>
<comment type="caution">
    <text evidence="2">The sequence shown here is derived from an EMBL/GenBank/DDBJ whole genome shotgun (WGS) entry which is preliminary data.</text>
</comment>
<dbReference type="AlphaFoldDB" id="A0AAE3H8B0"/>
<accession>A0AAE3H8B0</accession>
<evidence type="ECO:0000313" key="2">
    <source>
        <dbReference type="EMBL" id="MCP9766151.1"/>
    </source>
</evidence>
<dbReference type="Proteomes" id="UP001204144">
    <property type="component" value="Unassembled WGS sequence"/>
</dbReference>
<feature type="coiled-coil region" evidence="1">
    <location>
        <begin position="567"/>
        <end position="594"/>
    </location>
</feature>
<evidence type="ECO:0000256" key="1">
    <source>
        <dbReference type="SAM" id="Coils"/>
    </source>
</evidence>